<protein>
    <submittedName>
        <fullName evidence="1">Uncharacterized protein</fullName>
    </submittedName>
</protein>
<reference evidence="2" key="1">
    <citation type="submission" date="2010-06" db="EMBL/GenBank/DDBJ databases">
        <authorList>
            <person name="Jiang H."/>
            <person name="Abraham K."/>
            <person name="Ali S."/>
            <person name="Alsbrooks S.L."/>
            <person name="Anim B.N."/>
            <person name="Anosike U.S."/>
            <person name="Attaway T."/>
            <person name="Bandaranaike D.P."/>
            <person name="Battles P.K."/>
            <person name="Bell S.N."/>
            <person name="Bell A.V."/>
            <person name="Beltran B."/>
            <person name="Bickham C."/>
            <person name="Bustamante Y."/>
            <person name="Caleb T."/>
            <person name="Canada A."/>
            <person name="Cardenas V."/>
            <person name="Carter K."/>
            <person name="Chacko J."/>
            <person name="Chandrabose M.N."/>
            <person name="Chavez D."/>
            <person name="Chavez A."/>
            <person name="Chen L."/>
            <person name="Chu H.-S."/>
            <person name="Claassen K.J."/>
            <person name="Cockrell R."/>
            <person name="Collins M."/>
            <person name="Cooper J.A."/>
            <person name="Cree A."/>
            <person name="Curry S.M."/>
            <person name="Da Y."/>
            <person name="Dao M.D."/>
            <person name="Das B."/>
            <person name="Davila M.-L."/>
            <person name="Davy-Carroll L."/>
            <person name="Denson S."/>
            <person name="Dinh H."/>
            <person name="Ebong V.E."/>
            <person name="Edwards J.R."/>
            <person name="Egan A."/>
            <person name="El-Daye J."/>
            <person name="Escobedo L."/>
            <person name="Fernandez S."/>
            <person name="Fernando P.R."/>
            <person name="Flagg N."/>
            <person name="Forbes L.D."/>
            <person name="Fowler R.G."/>
            <person name="Fu Q."/>
            <person name="Gabisi R.A."/>
            <person name="Ganer J."/>
            <person name="Garbino Pronczuk A."/>
            <person name="Garcia R.M."/>
            <person name="Garner T."/>
            <person name="Garrett T.E."/>
            <person name="Gonzalez D.A."/>
            <person name="Hamid H."/>
            <person name="Hawkins E.S."/>
            <person name="Hirani K."/>
            <person name="Hogues M.E."/>
            <person name="Hollins B."/>
            <person name="Hsiao C.-H."/>
            <person name="Jabil R."/>
            <person name="James M.L."/>
            <person name="Jhangiani S.N."/>
            <person name="Johnson B."/>
            <person name="Johnson Q."/>
            <person name="Joshi V."/>
            <person name="Kalu J.B."/>
            <person name="Kam C."/>
            <person name="Kashfia A."/>
            <person name="Keebler J."/>
            <person name="Kisamo H."/>
            <person name="Kovar C.L."/>
            <person name="Lago L.A."/>
            <person name="Lai C.-Y."/>
            <person name="Laidlaw J."/>
            <person name="Lara F."/>
            <person name="Le T.-K."/>
            <person name="Lee S.L."/>
            <person name="Legall F.H."/>
            <person name="Lemon S.J."/>
            <person name="Lewis L.R."/>
            <person name="Li B."/>
            <person name="Liu Y."/>
            <person name="Liu Y.-S."/>
            <person name="Lopez J."/>
            <person name="Lozado R.J."/>
            <person name="Lu J."/>
            <person name="Madu R.C."/>
            <person name="Maheshwari M."/>
            <person name="Maheshwari R."/>
            <person name="Malloy K."/>
            <person name="Martinez E."/>
            <person name="Mathew T."/>
            <person name="Mercado I.C."/>
            <person name="Mercado C."/>
            <person name="Meyer B."/>
            <person name="Montgomery K."/>
            <person name="Morgan M.B."/>
            <person name="Munidasa M."/>
            <person name="Nazareth L.V."/>
            <person name="Nelson J."/>
            <person name="Ng B.M."/>
            <person name="Nguyen N.B."/>
            <person name="Nguyen P.Q."/>
            <person name="Nguyen T."/>
            <person name="Obregon M."/>
            <person name="Okwuonu G.O."/>
            <person name="Onwere C.G."/>
            <person name="Orozco G."/>
            <person name="Parra A."/>
            <person name="Patel S."/>
            <person name="Patil S."/>
            <person name="Perez A."/>
            <person name="Perez Y."/>
            <person name="Pham C."/>
            <person name="Primus E.L."/>
            <person name="Pu L.-L."/>
            <person name="Puazo M."/>
            <person name="Qin X."/>
            <person name="Quiroz J.B."/>
            <person name="Reese J."/>
            <person name="Richards S."/>
            <person name="Rives C.M."/>
            <person name="Robberts R."/>
            <person name="Ruiz S.J."/>
            <person name="Ruiz M.J."/>
            <person name="Santibanez J."/>
            <person name="Schneider B.W."/>
            <person name="Sisson I."/>
            <person name="Smith M."/>
            <person name="Sodergren E."/>
            <person name="Song X.-Z."/>
            <person name="Song B.B."/>
            <person name="Summersgill H."/>
            <person name="Thelus R."/>
            <person name="Thornton R.D."/>
            <person name="Trejos Z.Y."/>
            <person name="Usmani K."/>
            <person name="Vattathil S."/>
            <person name="Villasana D."/>
            <person name="Walker D.L."/>
            <person name="Wang S."/>
            <person name="Wang K."/>
            <person name="White C.S."/>
            <person name="Williams A.C."/>
            <person name="Williamson J."/>
            <person name="Wilson K."/>
            <person name="Woghiren I.O."/>
            <person name="Woodworth J.R."/>
            <person name="Worley K.C."/>
            <person name="Wright R.A."/>
            <person name="Wu W."/>
            <person name="Young L."/>
            <person name="Zhang L."/>
            <person name="Zhang J."/>
            <person name="Zhu Y."/>
            <person name="Muzny D.M."/>
            <person name="Weinstock G."/>
            <person name="Gibbs R.A."/>
        </authorList>
    </citation>
    <scope>NUCLEOTIDE SEQUENCE [LARGE SCALE GENOMIC DNA]</scope>
    <source>
        <strain evidence="2">LSR1</strain>
    </source>
</reference>
<dbReference type="RefSeq" id="XP_029342656.1">
    <property type="nucleotide sequence ID" value="XM_029486796.1"/>
</dbReference>
<dbReference type="GeneID" id="103309974"/>
<dbReference type="OrthoDB" id="6595387at2759"/>
<name>A0A8R2NL89_ACYPI</name>
<dbReference type="KEGG" id="api:103309974"/>
<keyword evidence="2" id="KW-1185">Reference proteome</keyword>
<dbReference type="Proteomes" id="UP000007819">
    <property type="component" value="Chromosome A1"/>
</dbReference>
<sequence length="110" mass="13093">MNCEKAEYEVQIGKEYKTVEKEFIALRVDSVRMLSCSDQQTDDGWILIADRVQEYLIRVREFFNSKLSHINSMESTWTLRRRTLALEALKKLYTHDVSRMDDWIESVVEI</sequence>
<evidence type="ECO:0000313" key="1">
    <source>
        <dbReference type="EnsemblMetazoa" id="XP_029342656.1"/>
    </source>
</evidence>
<dbReference type="EnsemblMetazoa" id="XM_029486796.1">
    <property type="protein sequence ID" value="XP_029342656.1"/>
    <property type="gene ID" value="LOC103309974"/>
</dbReference>
<reference evidence="1" key="2">
    <citation type="submission" date="2022-06" db="UniProtKB">
        <authorList>
            <consortium name="EnsemblMetazoa"/>
        </authorList>
    </citation>
    <scope>IDENTIFICATION</scope>
</reference>
<dbReference type="AlphaFoldDB" id="A0A8R2NL89"/>
<organism evidence="1 2">
    <name type="scientific">Acyrthosiphon pisum</name>
    <name type="common">Pea aphid</name>
    <dbReference type="NCBI Taxonomy" id="7029"/>
    <lineage>
        <taxon>Eukaryota</taxon>
        <taxon>Metazoa</taxon>
        <taxon>Ecdysozoa</taxon>
        <taxon>Arthropoda</taxon>
        <taxon>Hexapoda</taxon>
        <taxon>Insecta</taxon>
        <taxon>Pterygota</taxon>
        <taxon>Neoptera</taxon>
        <taxon>Paraneoptera</taxon>
        <taxon>Hemiptera</taxon>
        <taxon>Sternorrhyncha</taxon>
        <taxon>Aphidomorpha</taxon>
        <taxon>Aphidoidea</taxon>
        <taxon>Aphididae</taxon>
        <taxon>Macrosiphini</taxon>
        <taxon>Acyrthosiphon</taxon>
    </lineage>
</organism>
<proteinExistence type="predicted"/>
<accession>A0A8R2NL89</accession>
<evidence type="ECO:0000313" key="2">
    <source>
        <dbReference type="Proteomes" id="UP000007819"/>
    </source>
</evidence>